<dbReference type="SUPFAM" id="SSF53850">
    <property type="entry name" value="Periplasmic binding protein-like II"/>
    <property type="match status" value="1"/>
</dbReference>
<dbReference type="Gene3D" id="3.40.190.10">
    <property type="entry name" value="Periplasmic binding protein-like II"/>
    <property type="match status" value="2"/>
</dbReference>
<reference evidence="1 2" key="1">
    <citation type="submission" date="2020-12" db="EMBL/GenBank/DDBJ databases">
        <title>FDA dAtabase for Regulatory Grade micrObial Sequences (FDA-ARGOS): Supporting development and validation of Infectious Disease Dx tests.</title>
        <authorList>
            <person name="Sproer C."/>
            <person name="Gronow S."/>
            <person name="Severitt S."/>
            <person name="Schroder I."/>
            <person name="Tallon L."/>
            <person name="Sadzewicz L."/>
            <person name="Zhao X."/>
            <person name="Boylan J."/>
            <person name="Ott S."/>
            <person name="Bowen H."/>
            <person name="Vavikolanu K."/>
            <person name="Mehta A."/>
            <person name="Aluvathingal J."/>
            <person name="Nadendla S."/>
            <person name="Lowell S."/>
            <person name="Myers T."/>
            <person name="Yan Y."/>
            <person name="Sichtig H."/>
        </authorList>
    </citation>
    <scope>NUCLEOTIDE SEQUENCE [LARGE SCALE GENOMIC DNA]</scope>
    <source>
        <strain evidence="1 2">FDAARGOS_986</strain>
    </source>
</reference>
<sequence>MKGWWVLLLLWCQLASAGPVLNIYADAYPPFIQVTGEQLSGPYVDVFARLAKQQGIEIHLQAKPMRRLLKIVATEPNSCGLGVHFSAENAETLRYVARIAPITLAVYARQETIPPLSNIEALRNYRIGAIDVAELRELLDNAAIRYELLPKASLGIAMLQAGRFDLLISDELPELITSPRHKNRLQRVMILARVERWLACHPQLPPDTVKRLRTSLSLGVFGDAMADIWQGYGLSSVYEGVRREWIVIP</sequence>
<organism evidence="1 2">
    <name type="scientific">Aeromonas jandaei</name>
    <dbReference type="NCBI Taxonomy" id="650"/>
    <lineage>
        <taxon>Bacteria</taxon>
        <taxon>Pseudomonadati</taxon>
        <taxon>Pseudomonadota</taxon>
        <taxon>Gammaproteobacteria</taxon>
        <taxon>Aeromonadales</taxon>
        <taxon>Aeromonadaceae</taxon>
        <taxon>Aeromonas</taxon>
    </lineage>
</organism>
<proteinExistence type="predicted"/>
<keyword evidence="2" id="KW-1185">Reference proteome</keyword>
<dbReference type="RefSeq" id="WP_042031336.1">
    <property type="nucleotide sequence ID" value="NZ_CAWMFX010000027.1"/>
</dbReference>
<name>A0A7T4DPC9_AERJA</name>
<dbReference type="EMBL" id="CP066092">
    <property type="protein sequence ID" value="QQB19416.1"/>
    <property type="molecule type" value="Genomic_DNA"/>
</dbReference>
<accession>A0A7T4DPC9</accession>
<evidence type="ECO:0000313" key="1">
    <source>
        <dbReference type="EMBL" id="QQB19416.1"/>
    </source>
</evidence>
<dbReference type="PANTHER" id="PTHR38834:SF3">
    <property type="entry name" value="SOLUTE-BINDING PROTEIN FAMILY 3_N-TERMINAL DOMAIN-CONTAINING PROTEIN"/>
    <property type="match status" value="1"/>
</dbReference>
<dbReference type="PANTHER" id="PTHR38834">
    <property type="entry name" value="PERIPLASMIC SUBSTRATE BINDING PROTEIN FAMILY 3"/>
    <property type="match status" value="1"/>
</dbReference>
<evidence type="ECO:0000313" key="2">
    <source>
        <dbReference type="Proteomes" id="UP000595481"/>
    </source>
</evidence>
<evidence type="ECO:0008006" key="3">
    <source>
        <dbReference type="Google" id="ProtNLM"/>
    </source>
</evidence>
<protein>
    <recommendedName>
        <fullName evidence="3">Transporter substrate-binding domain-containing protein</fullName>
    </recommendedName>
</protein>
<dbReference type="GeneID" id="69553236"/>
<dbReference type="Proteomes" id="UP000595481">
    <property type="component" value="Chromosome"/>
</dbReference>
<gene>
    <name evidence="1" type="ORF">I6H43_18140</name>
</gene>